<accession>A0A831TDD9</accession>
<feature type="region of interest" description="Disordered" evidence="1">
    <location>
        <begin position="46"/>
        <end position="69"/>
    </location>
</feature>
<sequence>MSYAFTDKTLTCRDCGTTFVFTAGEQQFYADKGFTNEPTRCPSCRQANRARRAGRGEAGSSGYRAREPRADRPMYPAICSDCGRETMVPFLPREDRPVYCSDCFRARRQLSASY</sequence>
<feature type="domain" description="Probable zinc-binding" evidence="2">
    <location>
        <begin position="7"/>
        <end position="52"/>
    </location>
</feature>
<evidence type="ECO:0000259" key="3">
    <source>
        <dbReference type="Pfam" id="PF23477"/>
    </source>
</evidence>
<feature type="domain" description="CxxC-x17-CxxC" evidence="3">
    <location>
        <begin position="72"/>
        <end position="108"/>
    </location>
</feature>
<dbReference type="Pfam" id="PF23477">
    <property type="entry name" value="zf_Tbcl_2"/>
    <property type="match status" value="1"/>
</dbReference>
<dbReference type="NCBIfam" id="TIGR04272">
    <property type="entry name" value="cxxc_cxxc_Mbark"/>
    <property type="match status" value="1"/>
</dbReference>
<dbReference type="EMBL" id="DSIY01000062">
    <property type="protein sequence ID" value="HEG90376.1"/>
    <property type="molecule type" value="Genomic_DNA"/>
</dbReference>
<dbReference type="InterPro" id="IPR025306">
    <property type="entry name" value="Zn-bnd_dom_prob"/>
</dbReference>
<reference evidence="4" key="1">
    <citation type="journal article" date="2020" name="mSystems">
        <title>Genome- and Community-Level Interaction Insights into Carbon Utilization and Element Cycling Functions of Hydrothermarchaeota in Hydrothermal Sediment.</title>
        <authorList>
            <person name="Zhou Z."/>
            <person name="Liu Y."/>
            <person name="Xu W."/>
            <person name="Pan J."/>
            <person name="Luo Z.H."/>
            <person name="Li M."/>
        </authorList>
    </citation>
    <scope>NUCLEOTIDE SEQUENCE [LARGE SCALE GENOMIC DNA]</scope>
    <source>
        <strain evidence="4">SpSt-210</strain>
    </source>
</reference>
<dbReference type="AlphaFoldDB" id="A0A831TDD9"/>
<gene>
    <name evidence="4" type="ORF">ENP34_02895</name>
</gene>
<dbReference type="Pfam" id="PF13451">
    <property type="entry name" value="zf_Tbcl"/>
    <property type="match status" value="1"/>
</dbReference>
<organism evidence="4">
    <name type="scientific">Thermorudis peleae</name>
    <dbReference type="NCBI Taxonomy" id="1382356"/>
    <lineage>
        <taxon>Bacteria</taxon>
        <taxon>Pseudomonadati</taxon>
        <taxon>Thermomicrobiota</taxon>
        <taxon>Thermomicrobia</taxon>
        <taxon>Thermomicrobia incertae sedis</taxon>
        <taxon>Thermorudis</taxon>
    </lineage>
</organism>
<evidence type="ECO:0000313" key="4">
    <source>
        <dbReference type="EMBL" id="HEG90376.1"/>
    </source>
</evidence>
<evidence type="ECO:0000259" key="2">
    <source>
        <dbReference type="Pfam" id="PF13451"/>
    </source>
</evidence>
<proteinExistence type="predicted"/>
<comment type="caution">
    <text evidence="4">The sequence shown here is derived from an EMBL/GenBank/DDBJ whole genome shotgun (WGS) entry which is preliminary data.</text>
</comment>
<evidence type="ECO:0000256" key="1">
    <source>
        <dbReference type="SAM" id="MobiDB-lite"/>
    </source>
</evidence>
<dbReference type="InterPro" id="IPR026363">
    <property type="entry name" value="CxxC-x17-CxxC_dom"/>
</dbReference>
<name>A0A831TDD9_9BACT</name>
<protein>
    <submittedName>
        <fullName evidence="4">Zinc-binding protein</fullName>
    </submittedName>
</protein>